<protein>
    <submittedName>
        <fullName evidence="2">Uncharacterized protein</fullName>
    </submittedName>
</protein>
<feature type="compositionally biased region" description="Low complexity" evidence="1">
    <location>
        <begin position="95"/>
        <end position="110"/>
    </location>
</feature>
<reference evidence="2" key="1">
    <citation type="submission" date="2023-03" db="EMBL/GenBank/DDBJ databases">
        <title>Massive genome expansion in bonnet fungi (Mycena s.s.) driven by repeated elements and novel gene families across ecological guilds.</title>
        <authorList>
            <consortium name="Lawrence Berkeley National Laboratory"/>
            <person name="Harder C.B."/>
            <person name="Miyauchi S."/>
            <person name="Viragh M."/>
            <person name="Kuo A."/>
            <person name="Thoen E."/>
            <person name="Andreopoulos B."/>
            <person name="Lu D."/>
            <person name="Skrede I."/>
            <person name="Drula E."/>
            <person name="Henrissat B."/>
            <person name="Morin E."/>
            <person name="Kohler A."/>
            <person name="Barry K."/>
            <person name="LaButti K."/>
            <person name="Morin E."/>
            <person name="Salamov A."/>
            <person name="Lipzen A."/>
            <person name="Mereny Z."/>
            <person name="Hegedus B."/>
            <person name="Baldrian P."/>
            <person name="Stursova M."/>
            <person name="Weitz H."/>
            <person name="Taylor A."/>
            <person name="Grigoriev I.V."/>
            <person name="Nagy L.G."/>
            <person name="Martin F."/>
            <person name="Kauserud H."/>
        </authorList>
    </citation>
    <scope>NUCLEOTIDE SEQUENCE</scope>
    <source>
        <strain evidence="2">9284</strain>
    </source>
</reference>
<feature type="compositionally biased region" description="Low complexity" evidence="1">
    <location>
        <begin position="15"/>
        <end position="29"/>
    </location>
</feature>
<evidence type="ECO:0000313" key="2">
    <source>
        <dbReference type="EMBL" id="KAJ7609908.1"/>
    </source>
</evidence>
<name>A0AAD7B418_9AGAR</name>
<accession>A0AAD7B418</accession>
<feature type="region of interest" description="Disordered" evidence="1">
    <location>
        <begin position="1"/>
        <end position="36"/>
    </location>
</feature>
<dbReference type="AlphaFoldDB" id="A0AAD7B418"/>
<evidence type="ECO:0000256" key="1">
    <source>
        <dbReference type="SAM" id="MobiDB-lite"/>
    </source>
</evidence>
<organism evidence="2 3">
    <name type="scientific">Roridomyces roridus</name>
    <dbReference type="NCBI Taxonomy" id="1738132"/>
    <lineage>
        <taxon>Eukaryota</taxon>
        <taxon>Fungi</taxon>
        <taxon>Dikarya</taxon>
        <taxon>Basidiomycota</taxon>
        <taxon>Agaricomycotina</taxon>
        <taxon>Agaricomycetes</taxon>
        <taxon>Agaricomycetidae</taxon>
        <taxon>Agaricales</taxon>
        <taxon>Marasmiineae</taxon>
        <taxon>Mycenaceae</taxon>
        <taxon>Roridomyces</taxon>
    </lineage>
</organism>
<gene>
    <name evidence="2" type="ORF">FB45DRAFT_1066464</name>
</gene>
<proteinExistence type="predicted"/>
<dbReference type="Proteomes" id="UP001221142">
    <property type="component" value="Unassembled WGS sequence"/>
</dbReference>
<comment type="caution">
    <text evidence="2">The sequence shown here is derived from an EMBL/GenBank/DDBJ whole genome shotgun (WGS) entry which is preliminary data.</text>
</comment>
<sequence>MPPFYSYAPSPAVLTQRRTPTTAAPRYAASGGKTFGRPVERLRNSVVRGARKWQRRGGAKGHESGSVFYERIVEAEQTSPGEFMPLLPWDHDKPSSTTPSVPSDVAASSSKPNMPGPRIHKTDSTQRTLRRTESGFFRPPRSKRWRRTRKFAKFLLRILASISLYPFPSPMILQVHPHCYSSNVR</sequence>
<dbReference type="EMBL" id="JARKIF010000037">
    <property type="protein sequence ID" value="KAJ7609908.1"/>
    <property type="molecule type" value="Genomic_DNA"/>
</dbReference>
<evidence type="ECO:0000313" key="3">
    <source>
        <dbReference type="Proteomes" id="UP001221142"/>
    </source>
</evidence>
<feature type="region of interest" description="Disordered" evidence="1">
    <location>
        <begin position="87"/>
        <end position="129"/>
    </location>
</feature>
<keyword evidence="3" id="KW-1185">Reference proteome</keyword>